<sequence>MPPVRSEDDAGFMVYGLMREGPALVTRLCWFTVLDAVIAHYHFSLPLL</sequence>
<proteinExistence type="predicted"/>
<accession>A0A0E9PQ10</accession>
<reference evidence="1" key="2">
    <citation type="journal article" date="2015" name="Fish Shellfish Immunol.">
        <title>Early steps in the European eel (Anguilla anguilla)-Vibrio vulnificus interaction in the gills: Role of the RtxA13 toxin.</title>
        <authorList>
            <person name="Callol A."/>
            <person name="Pajuelo D."/>
            <person name="Ebbesson L."/>
            <person name="Teles M."/>
            <person name="MacKenzie S."/>
            <person name="Amaro C."/>
        </authorList>
    </citation>
    <scope>NUCLEOTIDE SEQUENCE</scope>
</reference>
<evidence type="ECO:0000313" key="1">
    <source>
        <dbReference type="EMBL" id="JAH06352.1"/>
    </source>
</evidence>
<dbReference type="EMBL" id="GBXM01102225">
    <property type="protein sequence ID" value="JAH06352.1"/>
    <property type="molecule type" value="Transcribed_RNA"/>
</dbReference>
<organism evidence="1">
    <name type="scientific">Anguilla anguilla</name>
    <name type="common">European freshwater eel</name>
    <name type="synonym">Muraena anguilla</name>
    <dbReference type="NCBI Taxonomy" id="7936"/>
    <lineage>
        <taxon>Eukaryota</taxon>
        <taxon>Metazoa</taxon>
        <taxon>Chordata</taxon>
        <taxon>Craniata</taxon>
        <taxon>Vertebrata</taxon>
        <taxon>Euteleostomi</taxon>
        <taxon>Actinopterygii</taxon>
        <taxon>Neopterygii</taxon>
        <taxon>Teleostei</taxon>
        <taxon>Anguilliformes</taxon>
        <taxon>Anguillidae</taxon>
        <taxon>Anguilla</taxon>
    </lineage>
</organism>
<dbReference type="AlphaFoldDB" id="A0A0E9PQ10"/>
<protein>
    <submittedName>
        <fullName evidence="1">Uncharacterized protein</fullName>
    </submittedName>
</protein>
<name>A0A0E9PQ10_ANGAN</name>
<reference evidence="1" key="1">
    <citation type="submission" date="2014-11" db="EMBL/GenBank/DDBJ databases">
        <authorList>
            <person name="Amaro Gonzalez C."/>
        </authorList>
    </citation>
    <scope>NUCLEOTIDE SEQUENCE</scope>
</reference>